<dbReference type="RefSeq" id="WP_083145284.1">
    <property type="nucleotide sequence ID" value="NZ_MVID01000021.1"/>
</dbReference>
<dbReference type="Proteomes" id="UP000252008">
    <property type="component" value="Unassembled WGS sequence"/>
</dbReference>
<protein>
    <submittedName>
        <fullName evidence="1">Uncharacterized protein</fullName>
    </submittedName>
</protein>
<evidence type="ECO:0000313" key="1">
    <source>
        <dbReference type="EMBL" id="SRX81792.1"/>
    </source>
</evidence>
<sequence>MGAPQDWAPYTSLQDAARVYLRDPDLAVDQIRSVVEPPAIKSFVMTRGFTEESWGEALWQEVLATDGRRLIIWRADDDVSDTDDGGSRRILLASARSILLSTITDQVLSTEYEVLGDGTRRLAEVKLRMYTQLITRSRQRTVAETDIYCESFRFVKSVDNGGLAQMQRLMQFGRVLSRSM</sequence>
<keyword evidence="2" id="KW-1185">Reference proteome</keyword>
<dbReference type="STRING" id="39692.BST38_20395"/>
<evidence type="ECO:0000313" key="2">
    <source>
        <dbReference type="Proteomes" id="UP000252008"/>
    </source>
</evidence>
<reference evidence="1 2" key="1">
    <citation type="submission" date="2018-05" db="EMBL/GenBank/DDBJ databases">
        <authorList>
            <consortium name="IHU Genomes"/>
        </authorList>
    </citation>
    <scope>NUCLEOTIDE SEQUENCE [LARGE SCALE GENOMIC DNA]</scope>
    <source>
        <strain evidence="1 2">P7335</strain>
    </source>
</reference>
<dbReference type="AlphaFoldDB" id="A0A375YL09"/>
<name>A0A375YL09_MYCPF</name>
<organism evidence="1 2">
    <name type="scientific">Mycolicibacterium parafortuitum</name>
    <name type="common">Mycobacterium parafortuitum</name>
    <dbReference type="NCBI Taxonomy" id="39692"/>
    <lineage>
        <taxon>Bacteria</taxon>
        <taxon>Bacillati</taxon>
        <taxon>Actinomycetota</taxon>
        <taxon>Actinomycetes</taxon>
        <taxon>Mycobacteriales</taxon>
        <taxon>Mycobacteriaceae</taxon>
        <taxon>Mycolicibacterium</taxon>
    </lineage>
</organism>
<dbReference type="EMBL" id="UEGS01000001">
    <property type="protein sequence ID" value="SRX81792.1"/>
    <property type="molecule type" value="Genomic_DNA"/>
</dbReference>
<gene>
    <name evidence="1" type="ORF">MPP7335_03548</name>
</gene>
<proteinExistence type="predicted"/>
<accession>A0A375YL09</accession>